<sequence length="307" mass="34318">MAGRIPNVATRIVPKSITLPETGSCFDTTAVVHKRRSNEKVDDSAHISAFSLSKPSRTHTTDSFLRKGQGTGGSVDFEKTIKADKHEFFLSPRSRHQQPAAFRERSNPPDTSFRRFYERGDLPIQIDHGGVRNMVAWKVDITKLDFHHYLPIFFDGLREVEEPYAFLSEQGIKDMLINASNKVLPVIPQLIIPIKNALNTRNAGIIVKTLHILQLMVTCESAAQPGSGPGLIGQALVPYYRQILPVLNIFIRKNDNIGDAIDYSQRKQLNLGDLIQQTLEILESHGGDDAFINIKYLVPTYQSVCVG</sequence>
<protein>
    <recommendedName>
        <fullName evidence="3">Sporangia induced parkin coregulated protein</fullName>
    </recommendedName>
</protein>
<name>A0ABD3F7D7_9STRA</name>
<gene>
    <name evidence="1" type="ORF">V7S43_012181</name>
</gene>
<evidence type="ECO:0000313" key="1">
    <source>
        <dbReference type="EMBL" id="KAL3662778.1"/>
    </source>
</evidence>
<reference evidence="1 2" key="1">
    <citation type="submission" date="2024-09" db="EMBL/GenBank/DDBJ databases">
        <title>Genome sequencing and assembly of Phytophthora oleae, isolate VK10A, causative agent of rot of olive drupes.</title>
        <authorList>
            <person name="Conti Taguali S."/>
            <person name="Riolo M."/>
            <person name="La Spada F."/>
            <person name="Cacciola S.O."/>
            <person name="Dionisio G."/>
        </authorList>
    </citation>
    <scope>NUCLEOTIDE SEQUENCE [LARGE SCALE GENOMIC DNA]</scope>
    <source>
        <strain evidence="1 2">VK10A</strain>
    </source>
</reference>
<keyword evidence="2" id="KW-1185">Reference proteome</keyword>
<dbReference type="Pfam" id="PF10274">
    <property type="entry name" value="ParcG"/>
    <property type="match status" value="1"/>
</dbReference>
<organism evidence="1 2">
    <name type="scientific">Phytophthora oleae</name>
    <dbReference type="NCBI Taxonomy" id="2107226"/>
    <lineage>
        <taxon>Eukaryota</taxon>
        <taxon>Sar</taxon>
        <taxon>Stramenopiles</taxon>
        <taxon>Oomycota</taxon>
        <taxon>Peronosporomycetes</taxon>
        <taxon>Peronosporales</taxon>
        <taxon>Peronosporaceae</taxon>
        <taxon>Phytophthora</taxon>
    </lineage>
</organism>
<dbReference type="AlphaFoldDB" id="A0ABD3F7D7"/>
<evidence type="ECO:0000313" key="2">
    <source>
        <dbReference type="Proteomes" id="UP001632037"/>
    </source>
</evidence>
<accession>A0ABD3F7D7</accession>
<dbReference type="PANTHER" id="PTHR21207">
    <property type="entry name" value="PARKIN COREGULATED GENE PROTEIN PARK2 COREGULATED"/>
    <property type="match status" value="1"/>
</dbReference>
<evidence type="ECO:0008006" key="3">
    <source>
        <dbReference type="Google" id="ProtNLM"/>
    </source>
</evidence>
<dbReference type="EMBL" id="JBIMZQ010000030">
    <property type="protein sequence ID" value="KAL3662778.1"/>
    <property type="molecule type" value="Genomic_DNA"/>
</dbReference>
<dbReference type="PANTHER" id="PTHR21207:SF2">
    <property type="entry name" value="PARKIN COREGULATED GENE PROTEIN"/>
    <property type="match status" value="1"/>
</dbReference>
<comment type="caution">
    <text evidence="1">The sequence shown here is derived from an EMBL/GenBank/DDBJ whole genome shotgun (WGS) entry which is preliminary data.</text>
</comment>
<dbReference type="Proteomes" id="UP001632037">
    <property type="component" value="Unassembled WGS sequence"/>
</dbReference>
<proteinExistence type="predicted"/>
<dbReference type="InterPro" id="IPR019399">
    <property type="entry name" value="Parkin_co-regulated_protein"/>
</dbReference>